<gene>
    <name evidence="1" type="ORF">TIFTF001_050393</name>
</gene>
<dbReference type="SUPFAM" id="SSF52047">
    <property type="entry name" value="RNI-like"/>
    <property type="match status" value="1"/>
</dbReference>
<name>A0AA87Z514_FICCA</name>
<dbReference type="InterPro" id="IPR032675">
    <property type="entry name" value="LRR_dom_sf"/>
</dbReference>
<accession>A0AA87Z514</accession>
<comment type="caution">
    <text evidence="1">The sequence shown here is derived from an EMBL/GenBank/DDBJ whole genome shotgun (WGS) entry which is preliminary data.</text>
</comment>
<dbReference type="Proteomes" id="UP001187192">
    <property type="component" value="Unassembled WGS sequence"/>
</dbReference>
<reference evidence="1" key="1">
    <citation type="submission" date="2023-07" db="EMBL/GenBank/DDBJ databases">
        <title>draft genome sequence of fig (Ficus carica).</title>
        <authorList>
            <person name="Takahashi T."/>
            <person name="Nishimura K."/>
        </authorList>
    </citation>
    <scope>NUCLEOTIDE SEQUENCE</scope>
</reference>
<proteinExistence type="predicted"/>
<evidence type="ECO:0000313" key="2">
    <source>
        <dbReference type="Proteomes" id="UP001187192"/>
    </source>
</evidence>
<keyword evidence="2" id="KW-1185">Reference proteome</keyword>
<dbReference type="Gene3D" id="3.80.10.10">
    <property type="entry name" value="Ribonuclease Inhibitor"/>
    <property type="match status" value="1"/>
</dbReference>
<dbReference type="EMBL" id="BTGU01008213">
    <property type="protein sequence ID" value="GMN25834.1"/>
    <property type="molecule type" value="Genomic_DNA"/>
</dbReference>
<protein>
    <submittedName>
        <fullName evidence="1">Uncharacterized protein</fullName>
    </submittedName>
</protein>
<dbReference type="AlphaFoldDB" id="A0AA87Z514"/>
<organism evidence="1 2">
    <name type="scientific">Ficus carica</name>
    <name type="common">Common fig</name>
    <dbReference type="NCBI Taxonomy" id="3494"/>
    <lineage>
        <taxon>Eukaryota</taxon>
        <taxon>Viridiplantae</taxon>
        <taxon>Streptophyta</taxon>
        <taxon>Embryophyta</taxon>
        <taxon>Tracheophyta</taxon>
        <taxon>Spermatophyta</taxon>
        <taxon>Magnoliopsida</taxon>
        <taxon>eudicotyledons</taxon>
        <taxon>Gunneridae</taxon>
        <taxon>Pentapetalae</taxon>
        <taxon>rosids</taxon>
        <taxon>fabids</taxon>
        <taxon>Rosales</taxon>
        <taxon>Moraceae</taxon>
        <taxon>Ficeae</taxon>
        <taxon>Ficus</taxon>
    </lineage>
</organism>
<evidence type="ECO:0000313" key="1">
    <source>
        <dbReference type="EMBL" id="GMN25834.1"/>
    </source>
</evidence>
<sequence>MHSLLQLEFHHDAYVGEQLCFKEGMFPKLKKLQLIHLKRLRSLIIEETALPMLEELVISPCPEMTDVPSGLQHLKKLKNLEFNLMPLDFLKFQDFQTVFRVPQVWFSYGNDDGQIEWIALPDLLETNPEFMQG</sequence>